<dbReference type="PANTHER" id="PTHR32438">
    <property type="entry name" value="4-ALPHA-GLUCANOTRANSFERASE DPE1, CHLOROPLASTIC/AMYLOPLASTIC"/>
    <property type="match status" value="1"/>
</dbReference>
<protein>
    <recommendedName>
        <fullName evidence="4 10">4-alpha-glucanotransferase</fullName>
        <ecNumber evidence="3 10">2.4.1.25</ecNumber>
    </recommendedName>
    <alternativeName>
        <fullName evidence="8 10">Amylomaltase</fullName>
    </alternativeName>
    <alternativeName>
        <fullName evidence="9 10">Disproportionating enzyme</fullName>
    </alternativeName>
</protein>
<keyword evidence="7 10" id="KW-0119">Carbohydrate metabolism</keyword>
<dbReference type="RefSeq" id="WP_198442433.1">
    <property type="nucleotide sequence ID" value="NZ_CBCSHE010000008.1"/>
</dbReference>
<dbReference type="GO" id="GO:0004134">
    <property type="term" value="F:4-alpha-glucanotransferase activity"/>
    <property type="evidence" value="ECO:0007669"/>
    <property type="project" value="UniProtKB-EC"/>
</dbReference>
<keyword evidence="12" id="KW-1185">Reference proteome</keyword>
<dbReference type="KEGG" id="tper:IWA51_10855"/>
<evidence type="ECO:0000256" key="4">
    <source>
        <dbReference type="ARBA" id="ARBA00020295"/>
    </source>
</evidence>
<evidence type="ECO:0000256" key="2">
    <source>
        <dbReference type="ARBA" id="ARBA00005684"/>
    </source>
</evidence>
<dbReference type="EMBL" id="CP064936">
    <property type="protein sequence ID" value="QQA00742.1"/>
    <property type="molecule type" value="Genomic_DNA"/>
</dbReference>
<evidence type="ECO:0000256" key="6">
    <source>
        <dbReference type="ARBA" id="ARBA00022679"/>
    </source>
</evidence>
<dbReference type="PANTHER" id="PTHR32438:SF5">
    <property type="entry name" value="4-ALPHA-GLUCANOTRANSFERASE DPE1, CHLOROPLASTIC_AMYLOPLASTIC"/>
    <property type="match status" value="1"/>
</dbReference>
<evidence type="ECO:0000256" key="10">
    <source>
        <dbReference type="RuleBase" id="RU361207"/>
    </source>
</evidence>
<keyword evidence="5 10" id="KW-0328">Glycosyltransferase</keyword>
<evidence type="ECO:0000313" key="11">
    <source>
        <dbReference type="EMBL" id="QQA00742.1"/>
    </source>
</evidence>
<gene>
    <name evidence="11" type="primary">malQ</name>
    <name evidence="11" type="ORF">IWA51_10855</name>
</gene>
<dbReference type="Pfam" id="PF02446">
    <property type="entry name" value="Glyco_hydro_77"/>
    <property type="match status" value="1"/>
</dbReference>
<comment type="catalytic activity">
    <reaction evidence="1 10">
        <text>Transfers a segment of a (1-&gt;4)-alpha-D-glucan to a new position in an acceptor, which may be glucose or a (1-&gt;4)-alpha-D-glucan.</text>
        <dbReference type="EC" id="2.4.1.25"/>
    </reaction>
</comment>
<evidence type="ECO:0000256" key="5">
    <source>
        <dbReference type="ARBA" id="ARBA00022676"/>
    </source>
</evidence>
<evidence type="ECO:0000256" key="3">
    <source>
        <dbReference type="ARBA" id="ARBA00012560"/>
    </source>
</evidence>
<dbReference type="InterPro" id="IPR017853">
    <property type="entry name" value="GH"/>
</dbReference>
<organism evidence="11 12">
    <name type="scientific">Treponema peruense</name>
    <dbReference type="NCBI Taxonomy" id="2787628"/>
    <lineage>
        <taxon>Bacteria</taxon>
        <taxon>Pseudomonadati</taxon>
        <taxon>Spirochaetota</taxon>
        <taxon>Spirochaetia</taxon>
        <taxon>Spirochaetales</taxon>
        <taxon>Treponemataceae</taxon>
        <taxon>Treponema</taxon>
    </lineage>
</organism>
<dbReference type="NCBIfam" id="NF011080">
    <property type="entry name" value="PRK14508.1-3"/>
    <property type="match status" value="1"/>
</dbReference>
<dbReference type="Gene3D" id="3.20.20.80">
    <property type="entry name" value="Glycosidases"/>
    <property type="match status" value="1"/>
</dbReference>
<comment type="similarity">
    <text evidence="2 10">Belongs to the disproportionating enzyme family.</text>
</comment>
<evidence type="ECO:0000313" key="12">
    <source>
        <dbReference type="Proteomes" id="UP000595224"/>
    </source>
</evidence>
<reference evidence="11 12" key="1">
    <citation type="submission" date="2020-11" db="EMBL/GenBank/DDBJ databases">
        <title>Treponema Peruensis nv. sp., first commensal Treponema isolated from human feces.</title>
        <authorList>
            <person name="Belkhou C."/>
            <person name="Raes J."/>
        </authorList>
    </citation>
    <scope>NUCLEOTIDE SEQUENCE [LARGE SCALE GENOMIC DNA]</scope>
    <source>
        <strain evidence="11 12">RCC2812</strain>
    </source>
</reference>
<evidence type="ECO:0000256" key="8">
    <source>
        <dbReference type="ARBA" id="ARBA00031423"/>
    </source>
</evidence>
<evidence type="ECO:0000256" key="1">
    <source>
        <dbReference type="ARBA" id="ARBA00000439"/>
    </source>
</evidence>
<keyword evidence="6 10" id="KW-0808">Transferase</keyword>
<sequence length="498" mass="56819">MNELKKRASGVLMHISSLPGKYGIGTMGKEARAFVDRLAASGQSYWQILPVGPTSFGDSPYQSFSTFAGNPYFIDPEILCSEGFLFSDEIENENWGSDELNVDYGLLYEKRGKMFRSVYEHFSKNIPADFENFCRENAFWLEDYALFMAIKDEHGGKAFGTWEDGIKRREESALCDWKKKCVCGTEYYKMLQYFFFKQWNSLKKYANDCGIKIIGDIPIYVSADSSDVWASPDQFCLDKNYNPVEVAGCPPDGFSATGQLWGNPVYNWDLMEKDNYSWWKKRVEMSLKIYDILRIDHFRGFDSYYCIPFGSPDARNGKWRTGPGMKLFRALASSLGEMPIIAEDLGFLTDSVKALLKDSGFPGMKLLQFAFDSREQSDYIPYKYDKNCVVYTGTHDNDTILGWSKTASPEDVKTAMTYLRVNNADSLRCEMMIAALSSVANTCVLTMQDLIGLGSEARMNTPSTLGTNWKWRASSEQLFDAQNWETLEFYTKLYGRSR</sequence>
<dbReference type="EC" id="2.4.1.25" evidence="3 10"/>
<name>A0A7T3RCS5_9SPIR</name>
<dbReference type="InterPro" id="IPR003385">
    <property type="entry name" value="Glyco_hydro_77"/>
</dbReference>
<accession>A0A7T3RCS5</accession>
<evidence type="ECO:0000256" key="7">
    <source>
        <dbReference type="ARBA" id="ARBA00023277"/>
    </source>
</evidence>
<dbReference type="NCBIfam" id="TIGR00217">
    <property type="entry name" value="malQ"/>
    <property type="match status" value="1"/>
</dbReference>
<proteinExistence type="inferred from homology"/>
<dbReference type="SUPFAM" id="SSF51445">
    <property type="entry name" value="(Trans)glycosidases"/>
    <property type="match status" value="1"/>
</dbReference>
<dbReference type="Proteomes" id="UP000595224">
    <property type="component" value="Chromosome"/>
</dbReference>
<dbReference type="GO" id="GO:0005975">
    <property type="term" value="P:carbohydrate metabolic process"/>
    <property type="evidence" value="ECO:0007669"/>
    <property type="project" value="InterPro"/>
</dbReference>
<evidence type="ECO:0000256" key="9">
    <source>
        <dbReference type="ARBA" id="ARBA00031501"/>
    </source>
</evidence>
<dbReference type="AlphaFoldDB" id="A0A7T3RCS5"/>